<evidence type="ECO:0000313" key="1">
    <source>
        <dbReference type="EMBL" id="NMM47665.1"/>
    </source>
</evidence>
<accession>A0A848IWL1</accession>
<dbReference type="GO" id="GO:0016787">
    <property type="term" value="F:hydrolase activity"/>
    <property type="evidence" value="ECO:0007669"/>
    <property type="project" value="UniProtKB-KW"/>
</dbReference>
<gene>
    <name evidence="1" type="ORF">HH304_04580</name>
</gene>
<dbReference type="SUPFAM" id="SSF53474">
    <property type="entry name" value="alpha/beta-Hydrolases"/>
    <property type="match status" value="1"/>
</dbReference>
<dbReference type="InterPro" id="IPR029058">
    <property type="entry name" value="AB_hydrolase_fold"/>
</dbReference>
<evidence type="ECO:0000313" key="2">
    <source>
        <dbReference type="Proteomes" id="UP000559010"/>
    </source>
</evidence>
<protein>
    <submittedName>
        <fullName evidence="1">Alpha/beta hydrolase</fullName>
    </submittedName>
</protein>
<dbReference type="AlphaFoldDB" id="A0A848IWL1"/>
<proteinExistence type="predicted"/>
<reference evidence="1 2" key="1">
    <citation type="submission" date="2020-04" db="EMBL/GenBank/DDBJ databases">
        <title>Flammeovirgaceae bacterium KN852 isolated from deep sea.</title>
        <authorList>
            <person name="Zhang D.-C."/>
        </authorList>
    </citation>
    <scope>NUCLEOTIDE SEQUENCE [LARGE SCALE GENOMIC DNA]</scope>
    <source>
        <strain evidence="1 2">KN852</strain>
    </source>
</reference>
<organism evidence="1 2">
    <name type="scientific">Marinigracilibium pacificum</name>
    <dbReference type="NCBI Taxonomy" id="2729599"/>
    <lineage>
        <taxon>Bacteria</taxon>
        <taxon>Pseudomonadati</taxon>
        <taxon>Bacteroidota</taxon>
        <taxon>Cytophagia</taxon>
        <taxon>Cytophagales</taxon>
        <taxon>Flammeovirgaceae</taxon>
        <taxon>Marinigracilibium</taxon>
    </lineage>
</organism>
<keyword evidence="2" id="KW-1185">Reference proteome</keyword>
<dbReference type="Proteomes" id="UP000559010">
    <property type="component" value="Unassembled WGS sequence"/>
</dbReference>
<dbReference type="RefSeq" id="WP_169678281.1">
    <property type="nucleotide sequence ID" value="NZ_JABBNU010000002.1"/>
</dbReference>
<name>A0A848IWL1_9BACT</name>
<dbReference type="Gene3D" id="3.40.50.1820">
    <property type="entry name" value="alpha/beta hydrolase"/>
    <property type="match status" value="1"/>
</dbReference>
<keyword evidence="1" id="KW-0378">Hydrolase</keyword>
<sequence length="215" mass="24066">MKLYAISGLGADKRVYSCLNLDCELIPIDWIKPKKHESLKDYSLRLSEIIDTDSEFGIIGVSFGGLVAVEISKILNPKITILISSAATRKEIPLIYRVTGKSGILSLIPKRLFNPPRGIARVLFGARNTTLLNKILEDTDLNFAKWAVNEVVNWDNSTQLTKLIRIHGANDKLLPWKGSGKVHLIDGGEHFMIVDRAEEISEFINKELKSLQNID</sequence>
<dbReference type="EMBL" id="JABBNU010000002">
    <property type="protein sequence ID" value="NMM47665.1"/>
    <property type="molecule type" value="Genomic_DNA"/>
</dbReference>
<comment type="caution">
    <text evidence="1">The sequence shown here is derived from an EMBL/GenBank/DDBJ whole genome shotgun (WGS) entry which is preliminary data.</text>
</comment>